<proteinExistence type="predicted"/>
<name>A0A2P2Q3L1_RHIMU</name>
<sequence>MLATSGGRRERN</sequence>
<organism evidence="1">
    <name type="scientific">Rhizophora mucronata</name>
    <name type="common">Asiatic mangrove</name>
    <dbReference type="NCBI Taxonomy" id="61149"/>
    <lineage>
        <taxon>Eukaryota</taxon>
        <taxon>Viridiplantae</taxon>
        <taxon>Streptophyta</taxon>
        <taxon>Embryophyta</taxon>
        <taxon>Tracheophyta</taxon>
        <taxon>Spermatophyta</taxon>
        <taxon>Magnoliopsida</taxon>
        <taxon>eudicotyledons</taxon>
        <taxon>Gunneridae</taxon>
        <taxon>Pentapetalae</taxon>
        <taxon>rosids</taxon>
        <taxon>fabids</taxon>
        <taxon>Malpighiales</taxon>
        <taxon>Rhizophoraceae</taxon>
        <taxon>Rhizophora</taxon>
    </lineage>
</organism>
<reference evidence="1" key="1">
    <citation type="submission" date="2018-02" db="EMBL/GenBank/DDBJ databases">
        <title>Rhizophora mucronata_Transcriptome.</title>
        <authorList>
            <person name="Meera S.P."/>
            <person name="Sreeshan A."/>
            <person name="Augustine A."/>
        </authorList>
    </citation>
    <scope>NUCLEOTIDE SEQUENCE</scope>
    <source>
        <tissue evidence="1">Leaf</tissue>
    </source>
</reference>
<protein>
    <submittedName>
        <fullName evidence="1">Uncharacterized protein</fullName>
    </submittedName>
</protein>
<dbReference type="EMBL" id="GGEC01081015">
    <property type="protein sequence ID" value="MBX61499.1"/>
    <property type="molecule type" value="Transcribed_RNA"/>
</dbReference>
<accession>A0A2P2Q3L1</accession>
<evidence type="ECO:0000313" key="1">
    <source>
        <dbReference type="EMBL" id="MBX61499.1"/>
    </source>
</evidence>